<keyword evidence="4" id="KW-1185">Reference proteome</keyword>
<dbReference type="AlphaFoldDB" id="A0AAD6TS34"/>
<dbReference type="EMBL" id="JARJCN010000072">
    <property type="protein sequence ID" value="KAJ7077536.1"/>
    <property type="molecule type" value="Genomic_DNA"/>
</dbReference>
<evidence type="ECO:0000313" key="4">
    <source>
        <dbReference type="Proteomes" id="UP001222325"/>
    </source>
</evidence>
<dbReference type="Proteomes" id="UP001222325">
    <property type="component" value="Unassembled WGS sequence"/>
</dbReference>
<accession>A0AAD6TS34</accession>
<keyword evidence="2" id="KW-0472">Membrane</keyword>
<keyword evidence="2" id="KW-0812">Transmembrane</keyword>
<protein>
    <submittedName>
        <fullName evidence="3">Uncharacterized protein</fullName>
    </submittedName>
</protein>
<feature type="transmembrane region" description="Helical" evidence="2">
    <location>
        <begin position="74"/>
        <end position="95"/>
    </location>
</feature>
<reference evidence="3" key="1">
    <citation type="submission" date="2023-03" db="EMBL/GenBank/DDBJ databases">
        <title>Massive genome expansion in bonnet fungi (Mycena s.s.) driven by repeated elements and novel gene families across ecological guilds.</title>
        <authorList>
            <consortium name="Lawrence Berkeley National Laboratory"/>
            <person name="Harder C.B."/>
            <person name="Miyauchi S."/>
            <person name="Viragh M."/>
            <person name="Kuo A."/>
            <person name="Thoen E."/>
            <person name="Andreopoulos B."/>
            <person name="Lu D."/>
            <person name="Skrede I."/>
            <person name="Drula E."/>
            <person name="Henrissat B."/>
            <person name="Morin E."/>
            <person name="Kohler A."/>
            <person name="Barry K."/>
            <person name="LaButti K."/>
            <person name="Morin E."/>
            <person name="Salamov A."/>
            <person name="Lipzen A."/>
            <person name="Mereny Z."/>
            <person name="Hegedus B."/>
            <person name="Baldrian P."/>
            <person name="Stursova M."/>
            <person name="Weitz H."/>
            <person name="Taylor A."/>
            <person name="Grigoriev I.V."/>
            <person name="Nagy L.G."/>
            <person name="Martin F."/>
            <person name="Kauserud H."/>
        </authorList>
    </citation>
    <scope>NUCLEOTIDE SEQUENCE</scope>
    <source>
        <strain evidence="3">CBHHK173m</strain>
    </source>
</reference>
<keyword evidence="2" id="KW-1133">Transmembrane helix</keyword>
<evidence type="ECO:0000256" key="2">
    <source>
        <dbReference type="SAM" id="Phobius"/>
    </source>
</evidence>
<sequence length="199" mass="21240">MPHSLYRLASALSLMQIASGLATIFVYRIDDARDAQFIAVLYALITVYLLSLLTTTPKAGDTDPAAMTRLNKNFVVVNFLLLCWVLSVCMTPLTLGPTISRPLVACAAARFATPSCVVLGLDIGAPFALIVTLGTLSCTIYENARALQTPLPSRTPETVTQPNAAPQSATVRPFKLSPLRPGASRGTSSRRPAPLVQLV</sequence>
<evidence type="ECO:0000256" key="1">
    <source>
        <dbReference type="SAM" id="MobiDB-lite"/>
    </source>
</evidence>
<feature type="region of interest" description="Disordered" evidence="1">
    <location>
        <begin position="174"/>
        <end position="199"/>
    </location>
</feature>
<gene>
    <name evidence="3" type="ORF">B0H15DRAFT_955040</name>
</gene>
<name>A0AAD6TS34_9AGAR</name>
<proteinExistence type="predicted"/>
<organism evidence="3 4">
    <name type="scientific">Mycena belliarum</name>
    <dbReference type="NCBI Taxonomy" id="1033014"/>
    <lineage>
        <taxon>Eukaryota</taxon>
        <taxon>Fungi</taxon>
        <taxon>Dikarya</taxon>
        <taxon>Basidiomycota</taxon>
        <taxon>Agaricomycotina</taxon>
        <taxon>Agaricomycetes</taxon>
        <taxon>Agaricomycetidae</taxon>
        <taxon>Agaricales</taxon>
        <taxon>Marasmiineae</taxon>
        <taxon>Mycenaceae</taxon>
        <taxon>Mycena</taxon>
    </lineage>
</organism>
<comment type="caution">
    <text evidence="3">The sequence shown here is derived from an EMBL/GenBank/DDBJ whole genome shotgun (WGS) entry which is preliminary data.</text>
</comment>
<feature type="transmembrane region" description="Helical" evidence="2">
    <location>
        <begin position="35"/>
        <end position="53"/>
    </location>
</feature>
<feature type="transmembrane region" description="Helical" evidence="2">
    <location>
        <begin position="12"/>
        <end position="29"/>
    </location>
</feature>
<evidence type="ECO:0000313" key="3">
    <source>
        <dbReference type="EMBL" id="KAJ7077536.1"/>
    </source>
</evidence>